<dbReference type="EMBL" id="LGTL01000001">
    <property type="protein sequence ID" value="KPA85899.1"/>
    <property type="molecule type" value="Genomic_DNA"/>
</dbReference>
<accession>A0A0M9GA62</accession>
<keyword evidence="3" id="KW-1185">Reference proteome</keyword>
<feature type="region of interest" description="Disordered" evidence="1">
    <location>
        <begin position="345"/>
        <end position="387"/>
    </location>
</feature>
<protein>
    <submittedName>
        <fullName evidence="2">Uncharacterized protein</fullName>
    </submittedName>
</protein>
<feature type="compositionally biased region" description="Low complexity" evidence="1">
    <location>
        <begin position="81"/>
        <end position="92"/>
    </location>
</feature>
<feature type="region of interest" description="Disordered" evidence="1">
    <location>
        <begin position="67"/>
        <end position="92"/>
    </location>
</feature>
<comment type="caution">
    <text evidence="2">The sequence shown here is derived from an EMBL/GenBank/DDBJ whole genome shotgun (WGS) entry which is preliminary data.</text>
</comment>
<dbReference type="Proteomes" id="UP000037923">
    <property type="component" value="Unassembled WGS sequence"/>
</dbReference>
<dbReference type="RefSeq" id="XP_015664338.1">
    <property type="nucleotide sequence ID" value="XM_015796330.1"/>
</dbReference>
<reference evidence="2 3" key="1">
    <citation type="submission" date="2015-07" db="EMBL/GenBank/DDBJ databases">
        <title>High-quality genome of monoxenous trypanosomatid Leptomonas pyrrhocoris.</title>
        <authorList>
            <person name="Flegontov P."/>
            <person name="Butenko A."/>
            <person name="Firsov S."/>
            <person name="Vlcek C."/>
            <person name="Logacheva M.D."/>
            <person name="Field M."/>
            <person name="Filatov D."/>
            <person name="Flegontova O."/>
            <person name="Gerasimov E."/>
            <person name="Jackson A.P."/>
            <person name="Kelly S."/>
            <person name="Opperdoes F."/>
            <person name="O'Reilly A."/>
            <person name="Votypka J."/>
            <person name="Yurchenko V."/>
            <person name="Lukes J."/>
        </authorList>
    </citation>
    <scope>NUCLEOTIDE SEQUENCE [LARGE SCALE GENOMIC DNA]</scope>
    <source>
        <strain evidence="2">H10</strain>
    </source>
</reference>
<dbReference type="OrthoDB" id="249710at2759"/>
<dbReference type="VEuPathDB" id="TriTrypDB:LpyrH10_01_2130"/>
<feature type="compositionally biased region" description="Basic and acidic residues" evidence="1">
    <location>
        <begin position="67"/>
        <end position="77"/>
    </location>
</feature>
<feature type="compositionally biased region" description="Basic and acidic residues" evidence="1">
    <location>
        <begin position="345"/>
        <end position="359"/>
    </location>
</feature>
<evidence type="ECO:0000313" key="3">
    <source>
        <dbReference type="Proteomes" id="UP000037923"/>
    </source>
</evidence>
<dbReference type="AlphaFoldDB" id="A0A0M9GA62"/>
<organism evidence="2 3">
    <name type="scientific">Leptomonas pyrrhocoris</name>
    <name type="common">Firebug parasite</name>
    <dbReference type="NCBI Taxonomy" id="157538"/>
    <lineage>
        <taxon>Eukaryota</taxon>
        <taxon>Discoba</taxon>
        <taxon>Euglenozoa</taxon>
        <taxon>Kinetoplastea</taxon>
        <taxon>Metakinetoplastina</taxon>
        <taxon>Trypanosomatida</taxon>
        <taxon>Trypanosomatidae</taxon>
        <taxon>Leishmaniinae</taxon>
        <taxon>Leptomonas</taxon>
    </lineage>
</organism>
<feature type="compositionally biased region" description="Pro residues" evidence="1">
    <location>
        <begin position="377"/>
        <end position="387"/>
    </location>
</feature>
<evidence type="ECO:0000256" key="1">
    <source>
        <dbReference type="SAM" id="MobiDB-lite"/>
    </source>
</evidence>
<sequence>MMMPSYNFSTVNNVLPLGVQRAYVPRASRPHLAWVAPASPSASPHALGEHCRLKGDGTAARETLAAQEEREKDERRLRAGTPAATAVSSSSSPEVMSEVALRGLLTTDGATGTQLTLYHDLSAPGVPVRSSTVPSHRCVVALWAPSRNAEADEDPGAYLEGDVPLYVSDDVGNVFHHRWDARGGVKEPATKRHRGESEPVDAWASVAGAHSHLPSNLPSLSFASSSPSSELEALFTVARGAPGWAGLSMLSAGSSSDAPQLISVREFYHDVRVIDPVQHAVVRVYSTTHPPTGLLCPPVQAAPHCVLVTEGCLATMFDVRCPSAVLSLGEVYAAQEEWAAAKKAAEAEKLQQQHEERGESSAASSKGKHTSTGDSAAPPPPPLPPPLVAGRLTSTVGQVRDVCSTANPFEVACAVDRALCVYDLRKFNRLFTSSSVLKYVIGSVASVAAGRGIVCAGIDSEVRLVSLYDKTNDATQEATLSLAARAVAQSQKKQRSGTLKKTEEVNKAAEKKGNGCAASAPPIFDVDSMGPGGTFRTRLSTSVSCTSVWQGGWVSTQSLSGVAAVGVSVDGEVFLAQ</sequence>
<dbReference type="OMA" id="DRALCVY"/>
<proteinExistence type="predicted"/>
<dbReference type="GeneID" id="26900511"/>
<evidence type="ECO:0000313" key="2">
    <source>
        <dbReference type="EMBL" id="KPA85899.1"/>
    </source>
</evidence>
<name>A0A0M9GA62_LEPPY</name>
<gene>
    <name evidence="2" type="ORF">ABB37_00213</name>
</gene>